<dbReference type="PROSITE" id="PS51194">
    <property type="entry name" value="HELICASE_CTER"/>
    <property type="match status" value="1"/>
</dbReference>
<dbReference type="Gene3D" id="3.40.50.300">
    <property type="entry name" value="P-loop containing nucleotide triphosphate hydrolases"/>
    <property type="match status" value="2"/>
</dbReference>
<evidence type="ECO:0000256" key="5">
    <source>
        <dbReference type="RuleBase" id="RU365068"/>
    </source>
</evidence>
<accession>A0AAV4LRP1</accession>
<dbReference type="RefSeq" id="XP_067714548.1">
    <property type="nucleotide sequence ID" value="XM_067858447.1"/>
</dbReference>
<comment type="caution">
    <text evidence="8">The sequence shown here is derived from an EMBL/GenBank/DDBJ whole genome shotgun (WGS) entry which is preliminary data.</text>
</comment>
<comment type="similarity">
    <text evidence="5">Belongs to the DEAD box helicase family.</text>
</comment>
<dbReference type="PANTHER" id="PTHR24031">
    <property type="entry name" value="RNA HELICASE"/>
    <property type="match status" value="1"/>
</dbReference>
<evidence type="ECO:0000259" key="7">
    <source>
        <dbReference type="PROSITE" id="PS51194"/>
    </source>
</evidence>
<dbReference type="GO" id="GO:0016787">
    <property type="term" value="F:hydrolase activity"/>
    <property type="evidence" value="ECO:0007669"/>
    <property type="project" value="UniProtKB-KW"/>
</dbReference>
<reference evidence="8 9" key="1">
    <citation type="submission" date="2021-06" db="EMBL/GenBank/DDBJ databases">
        <title>Genome sequence of Babesia caballi.</title>
        <authorList>
            <person name="Yamagishi J."/>
            <person name="Kidaka T."/>
            <person name="Ochi A."/>
        </authorList>
    </citation>
    <scope>NUCLEOTIDE SEQUENCE [LARGE SCALE GENOMIC DNA]</scope>
    <source>
        <strain evidence="8">USDA-D6B2</strain>
    </source>
</reference>
<keyword evidence="1 5" id="KW-0547">Nucleotide-binding</keyword>
<keyword evidence="4 5" id="KW-0694">RNA-binding</keyword>
<dbReference type="Pfam" id="PF00271">
    <property type="entry name" value="Helicase_C"/>
    <property type="match status" value="1"/>
</dbReference>
<keyword evidence="2 5" id="KW-0378">Hydrolase</keyword>
<dbReference type="GO" id="GO:0005524">
    <property type="term" value="F:ATP binding"/>
    <property type="evidence" value="ECO:0007669"/>
    <property type="project" value="UniProtKB-UniRule"/>
</dbReference>
<comment type="domain">
    <text evidence="5">The Q motif is unique to and characteristic of the DEAD box family of RNA helicases and controls ATP binding and hydrolysis.</text>
</comment>
<dbReference type="AlphaFoldDB" id="A0AAV4LRP1"/>
<evidence type="ECO:0000313" key="9">
    <source>
        <dbReference type="Proteomes" id="UP001497744"/>
    </source>
</evidence>
<keyword evidence="5 8" id="KW-0347">Helicase</keyword>
<organism evidence="8 9">
    <name type="scientific">Babesia caballi</name>
    <dbReference type="NCBI Taxonomy" id="5871"/>
    <lineage>
        <taxon>Eukaryota</taxon>
        <taxon>Sar</taxon>
        <taxon>Alveolata</taxon>
        <taxon>Apicomplexa</taxon>
        <taxon>Aconoidasida</taxon>
        <taxon>Piroplasmida</taxon>
        <taxon>Babesiidae</taxon>
        <taxon>Babesia</taxon>
    </lineage>
</organism>
<gene>
    <name evidence="8" type="ORF">BcabD6B2_19140</name>
</gene>
<dbReference type="GO" id="GO:0003723">
    <property type="term" value="F:RNA binding"/>
    <property type="evidence" value="ECO:0007669"/>
    <property type="project" value="UniProtKB-UniRule"/>
</dbReference>
<evidence type="ECO:0000256" key="3">
    <source>
        <dbReference type="ARBA" id="ARBA00022840"/>
    </source>
</evidence>
<dbReference type="Proteomes" id="UP001497744">
    <property type="component" value="Unassembled WGS sequence"/>
</dbReference>
<evidence type="ECO:0000256" key="2">
    <source>
        <dbReference type="ARBA" id="ARBA00022801"/>
    </source>
</evidence>
<dbReference type="InterPro" id="IPR027417">
    <property type="entry name" value="P-loop_NTPase"/>
</dbReference>
<evidence type="ECO:0000256" key="1">
    <source>
        <dbReference type="ARBA" id="ARBA00022741"/>
    </source>
</evidence>
<dbReference type="GO" id="GO:0003724">
    <property type="term" value="F:RNA helicase activity"/>
    <property type="evidence" value="ECO:0007669"/>
    <property type="project" value="UniProtKB-EC"/>
</dbReference>
<evidence type="ECO:0000313" key="8">
    <source>
        <dbReference type="EMBL" id="GIX62479.1"/>
    </source>
</evidence>
<name>A0AAV4LRP1_BABCB</name>
<evidence type="ECO:0000256" key="4">
    <source>
        <dbReference type="ARBA" id="ARBA00022884"/>
    </source>
</evidence>
<dbReference type="GeneID" id="94193960"/>
<dbReference type="InterPro" id="IPR001650">
    <property type="entry name" value="Helicase_C-like"/>
</dbReference>
<dbReference type="SUPFAM" id="SSF52540">
    <property type="entry name" value="P-loop containing nucleoside triphosphate hydrolases"/>
    <property type="match status" value="1"/>
</dbReference>
<dbReference type="EC" id="3.6.4.13" evidence="5"/>
<comment type="function">
    <text evidence="5">RNA helicase.</text>
</comment>
<feature type="region of interest" description="Disordered" evidence="6">
    <location>
        <begin position="292"/>
        <end position="315"/>
    </location>
</feature>
<proteinExistence type="inferred from homology"/>
<keyword evidence="3 5" id="KW-0067">ATP-binding</keyword>
<dbReference type="SMART" id="SM00490">
    <property type="entry name" value="HELICc"/>
    <property type="match status" value="1"/>
</dbReference>
<keyword evidence="9" id="KW-1185">Reference proteome</keyword>
<sequence length="780" mass="85036">MPAGSYIAYLPRLASRHRHGDSTLAYEGIPSTLKSQPWLVNATRSFATGGQDTGNGFGVRDGVDFGHLNFDLELVKHLNLFGIRALKPFQYIMGRCLLDALGSMEASPGKAMASKFVFHNDAGSGRSLGYILPLLQAHKGRHSSLGMPGSTLIVVKDEEASRSLGSLILALNPQLDCLVLDDVDESVMRGTGETIRGDIGGGKTSPAIHKFAARKELSGSKIAHSVLVVSVSRLRSLLVSKSAGFSQARLSAISCVVFDDLSRYLPLSSVVGDAYRRIRAAKLALATGRALGTTGETGRNKKGRDITPRDGNATVTKTQQNDVHIVCVVDSVGEAFCKCAAEHLGGFWLYDFRNGKKTIDHGNHVRPGTKQRLVGDGRTDAVRLEVDLESPPEIISLANGEAPGDANLPIEHSICKVAGGKSKWERIYALKCLVHHYLNLPTFTLQRVLPPMIKRPRAAHQCIIFVANRSQQRHLCALECFRDLCARLGSDLNVHERAANLNSFRNGSRPILVATDASVAGCNFDDVRYIFNYHPPPTADAYRARASIAGKNSNSLCITLYSREQYSAFSSLLKTLGKRVSIHMPPTKDYMLRFNVAWLERFAAELVELKPGFLAPFQAKAEELLRTHDRDALFGKTLALLLGEDSVRDGSTALHDCSLLSGRRGFTAVTVFDGGSDFAMSVDDLRRLVQRLLPLSAVDSVLGKYAKTESGYVVDVASPHVGALLAAAAHEPNVCFEAARQLPRMLLGPALGGAKARGHMSKLPWRRYKIRRLQLQKRMV</sequence>
<comment type="catalytic activity">
    <reaction evidence="5">
        <text>ATP + H2O = ADP + phosphate + H(+)</text>
        <dbReference type="Rhea" id="RHEA:13065"/>
        <dbReference type="ChEBI" id="CHEBI:15377"/>
        <dbReference type="ChEBI" id="CHEBI:15378"/>
        <dbReference type="ChEBI" id="CHEBI:30616"/>
        <dbReference type="ChEBI" id="CHEBI:43474"/>
        <dbReference type="ChEBI" id="CHEBI:456216"/>
        <dbReference type="EC" id="3.6.4.13"/>
    </reaction>
</comment>
<dbReference type="EMBL" id="BPLF01000002">
    <property type="protein sequence ID" value="GIX62479.1"/>
    <property type="molecule type" value="Genomic_DNA"/>
</dbReference>
<feature type="domain" description="Helicase C-terminal" evidence="7">
    <location>
        <begin position="444"/>
        <end position="591"/>
    </location>
</feature>
<protein>
    <recommendedName>
        <fullName evidence="5">ATP-dependent RNA helicase</fullName>
        <ecNumber evidence="5">3.6.4.13</ecNumber>
    </recommendedName>
</protein>
<evidence type="ECO:0000256" key="6">
    <source>
        <dbReference type="SAM" id="MobiDB-lite"/>
    </source>
</evidence>